<dbReference type="GO" id="GO:0005829">
    <property type="term" value="C:cytosol"/>
    <property type="evidence" value="ECO:0007669"/>
    <property type="project" value="TreeGrafter"/>
</dbReference>
<evidence type="ECO:0000256" key="5">
    <source>
        <dbReference type="RuleBase" id="RU362116"/>
    </source>
</evidence>
<dbReference type="Pfam" id="PF00460">
    <property type="entry name" value="Flg_bb_rod"/>
    <property type="match status" value="1"/>
</dbReference>
<gene>
    <name evidence="10" type="ORF">C7389_101462</name>
</gene>
<evidence type="ECO:0000313" key="10">
    <source>
        <dbReference type="EMBL" id="TDN57078.1"/>
    </source>
</evidence>
<feature type="domain" description="Flagellar hook protein FlgE D2" evidence="8">
    <location>
        <begin position="160"/>
        <end position="276"/>
    </location>
</feature>
<dbReference type="GO" id="GO:0009425">
    <property type="term" value="C:bacterial-type flagellum basal body"/>
    <property type="evidence" value="ECO:0007669"/>
    <property type="project" value="UniProtKB-SubCell"/>
</dbReference>
<comment type="function">
    <text evidence="5">A flexible structure which links the flagellar filament to the drive apparatus in the basal body.</text>
</comment>
<keyword evidence="10" id="KW-0282">Flagellum</keyword>
<feature type="domain" description="Flagellar basal body rod protein N-terminal" evidence="6">
    <location>
        <begin position="4"/>
        <end position="33"/>
    </location>
</feature>
<protein>
    <recommendedName>
        <fullName evidence="3 5">Flagellar hook protein FlgE</fullName>
    </recommendedName>
</protein>
<dbReference type="Proteomes" id="UP000295129">
    <property type="component" value="Unassembled WGS sequence"/>
</dbReference>
<dbReference type="InterPro" id="IPR037925">
    <property type="entry name" value="FlgE/F/G-like"/>
</dbReference>
<dbReference type="InterPro" id="IPR053967">
    <property type="entry name" value="LlgE_F_G-like_D1"/>
</dbReference>
<dbReference type="Pfam" id="PF22692">
    <property type="entry name" value="LlgE_F_G_D1"/>
    <property type="match status" value="1"/>
</dbReference>
<dbReference type="InterPro" id="IPR011491">
    <property type="entry name" value="FlgE_D2"/>
</dbReference>
<comment type="caution">
    <text evidence="10">The sequence shown here is derived from an EMBL/GenBank/DDBJ whole genome shotgun (WGS) entry which is preliminary data.</text>
</comment>
<keyword evidence="10" id="KW-0966">Cell projection</keyword>
<dbReference type="EMBL" id="SNVV01000001">
    <property type="protein sequence ID" value="TDN57078.1"/>
    <property type="molecule type" value="Genomic_DNA"/>
</dbReference>
<keyword evidence="10" id="KW-0969">Cilium</keyword>
<evidence type="ECO:0000259" key="7">
    <source>
        <dbReference type="Pfam" id="PF06429"/>
    </source>
</evidence>
<dbReference type="PANTHER" id="PTHR30435">
    <property type="entry name" value="FLAGELLAR PROTEIN"/>
    <property type="match status" value="1"/>
</dbReference>
<evidence type="ECO:0000259" key="9">
    <source>
        <dbReference type="Pfam" id="PF22692"/>
    </source>
</evidence>
<feature type="domain" description="Flagellar hook protein FlgE/F/G-like D1" evidence="9">
    <location>
        <begin position="77"/>
        <end position="143"/>
    </location>
</feature>
<proteinExistence type="inferred from homology"/>
<comment type="subcellular location">
    <subcellularLocation>
        <location evidence="1 5">Bacterial flagellum basal body</location>
    </subcellularLocation>
</comment>
<dbReference type="AlphaFoldDB" id="A0A4R6EHQ5"/>
<keyword evidence="4 5" id="KW-0975">Bacterial flagellum</keyword>
<accession>A0A4R6EHQ5</accession>
<dbReference type="Gene3D" id="2.60.98.20">
    <property type="entry name" value="Flagellar hook protein FlgE"/>
    <property type="match status" value="1"/>
</dbReference>
<dbReference type="Pfam" id="PF06429">
    <property type="entry name" value="Flg_bbr_C"/>
    <property type="match status" value="1"/>
</dbReference>
<dbReference type="PANTHER" id="PTHR30435:SF1">
    <property type="entry name" value="FLAGELLAR HOOK PROTEIN FLGE"/>
    <property type="match status" value="1"/>
</dbReference>
<reference evidence="10 11" key="1">
    <citation type="submission" date="2019-03" db="EMBL/GenBank/DDBJ databases">
        <title>Genomic Encyclopedia of Type Strains, Phase IV (KMG-IV): sequencing the most valuable type-strain genomes for metagenomic binning, comparative biology and taxonomic classification.</title>
        <authorList>
            <person name="Goeker M."/>
        </authorList>
    </citation>
    <scope>NUCLEOTIDE SEQUENCE [LARGE SCALE GENOMIC DNA]</scope>
    <source>
        <strain evidence="10 11">DSM 12121</strain>
    </source>
</reference>
<evidence type="ECO:0000259" key="6">
    <source>
        <dbReference type="Pfam" id="PF00460"/>
    </source>
</evidence>
<dbReference type="NCBIfam" id="NF005286">
    <property type="entry name" value="PRK06803.1"/>
    <property type="match status" value="1"/>
</dbReference>
<evidence type="ECO:0000256" key="1">
    <source>
        <dbReference type="ARBA" id="ARBA00004117"/>
    </source>
</evidence>
<dbReference type="NCBIfam" id="TIGR03506">
    <property type="entry name" value="FlgEFG_subfam"/>
    <property type="match status" value="1"/>
</dbReference>
<keyword evidence="11" id="KW-1185">Reference proteome</keyword>
<evidence type="ECO:0000259" key="8">
    <source>
        <dbReference type="Pfam" id="PF07559"/>
    </source>
</evidence>
<dbReference type="SUPFAM" id="SSF117143">
    <property type="entry name" value="Flagellar hook protein flgE"/>
    <property type="match status" value="1"/>
</dbReference>
<dbReference type="GO" id="GO:0071978">
    <property type="term" value="P:bacterial-type flagellum-dependent swarming motility"/>
    <property type="evidence" value="ECO:0007669"/>
    <property type="project" value="TreeGrafter"/>
</dbReference>
<dbReference type="InterPro" id="IPR020013">
    <property type="entry name" value="Flagellar_FlgE/F/G"/>
</dbReference>
<comment type="similarity">
    <text evidence="2 5">Belongs to the flagella basal body rod proteins family.</text>
</comment>
<evidence type="ECO:0000256" key="2">
    <source>
        <dbReference type="ARBA" id="ARBA00009677"/>
    </source>
</evidence>
<sequence>MSFEIALSGINAINTQLDTISNNIANSGTYGFKSSRANFASMYAGTQPTGTEVSSLTQTLGIGGGVLNTGRDLDVSISGGGFFVTRDTDGTEVYTRVGVFSKDKDGYLVDSFGRKVQGYAAVEGSDALGAMGNLQIPTGQIPAQASTTLNYVGNLSVDWTVPTVATFDPADPQSFNSSVLSVVHDSLGVKHTVTQYFVKTDTNEITAYYTFDGGAPVGSQVLSFDTEGRLQSPTAAVTVNLGTPTGAEPMTLALDYTGTTQYGGDATTTTNAANGYAAGTQSGVQIDADGSVFATYSNGEKLKVGTLVLATFPNQDALVPISDTSWTTSNASGLPLYSTPGVGLAGSLTAGALEQSNVDMTSELVTLMSAQRNYQANTKVISTENEMMQTLMQAL</sequence>
<dbReference type="InterPro" id="IPR001444">
    <property type="entry name" value="Flag_bb_rod_N"/>
</dbReference>
<evidence type="ECO:0000256" key="4">
    <source>
        <dbReference type="ARBA" id="ARBA00023143"/>
    </source>
</evidence>
<dbReference type="Pfam" id="PF07559">
    <property type="entry name" value="FlgE_D2"/>
    <property type="match status" value="1"/>
</dbReference>
<dbReference type="OrthoDB" id="8578401at2"/>
<dbReference type="InterPro" id="IPR010930">
    <property type="entry name" value="Flg_bb/hook_C_dom"/>
</dbReference>
<dbReference type="RefSeq" id="WP_133587928.1">
    <property type="nucleotide sequence ID" value="NZ_SNVV01000001.1"/>
</dbReference>
<evidence type="ECO:0000313" key="11">
    <source>
        <dbReference type="Proteomes" id="UP000295129"/>
    </source>
</evidence>
<evidence type="ECO:0000256" key="3">
    <source>
        <dbReference type="ARBA" id="ARBA00019015"/>
    </source>
</evidence>
<feature type="domain" description="Flagellar basal-body/hook protein C-terminal" evidence="7">
    <location>
        <begin position="350"/>
        <end position="393"/>
    </location>
</feature>
<dbReference type="GO" id="GO:0009424">
    <property type="term" value="C:bacterial-type flagellum hook"/>
    <property type="evidence" value="ECO:0007669"/>
    <property type="project" value="TreeGrafter"/>
</dbReference>
<organism evidence="10 11">
    <name type="scientific">Azoarcus indigens</name>
    <dbReference type="NCBI Taxonomy" id="29545"/>
    <lineage>
        <taxon>Bacteria</taxon>
        <taxon>Pseudomonadati</taxon>
        <taxon>Pseudomonadota</taxon>
        <taxon>Betaproteobacteria</taxon>
        <taxon>Rhodocyclales</taxon>
        <taxon>Zoogloeaceae</taxon>
        <taxon>Azoarcus</taxon>
    </lineage>
</organism>
<name>A0A4R6EHQ5_9RHOO</name>
<dbReference type="InterPro" id="IPR037058">
    <property type="entry name" value="Falgellar_hook_FlgE_sf"/>
</dbReference>